<keyword evidence="2" id="KW-1185">Reference proteome</keyword>
<dbReference type="EMBL" id="LACI01001063">
    <property type="protein sequence ID" value="KJU85338.1"/>
    <property type="molecule type" value="Genomic_DNA"/>
</dbReference>
<feature type="non-terminal residue" evidence="1">
    <location>
        <position position="58"/>
    </location>
</feature>
<comment type="caution">
    <text evidence="1">The sequence shown here is derived from an EMBL/GenBank/DDBJ whole genome shotgun (WGS) entry which is preliminary data.</text>
</comment>
<organism evidence="1 2">
    <name type="scientific">Candidatus Magnetobacterium bavaricum</name>
    <dbReference type="NCBI Taxonomy" id="29290"/>
    <lineage>
        <taxon>Bacteria</taxon>
        <taxon>Pseudomonadati</taxon>
        <taxon>Nitrospirota</taxon>
        <taxon>Thermodesulfovibrionia</taxon>
        <taxon>Thermodesulfovibrionales</taxon>
        <taxon>Candidatus Magnetobacteriaceae</taxon>
        <taxon>Candidatus Magnetobacterium</taxon>
    </lineage>
</organism>
<dbReference type="AlphaFoldDB" id="A0A0F3GXD2"/>
<reference evidence="1 2" key="1">
    <citation type="submission" date="2015-02" db="EMBL/GenBank/DDBJ databases">
        <title>Single-cell genomics of uncultivated deep-branching MTB reveals a conserved set of magnetosome genes.</title>
        <authorList>
            <person name="Kolinko S."/>
            <person name="Richter M."/>
            <person name="Glockner F.O."/>
            <person name="Brachmann A."/>
            <person name="Schuler D."/>
        </authorList>
    </citation>
    <scope>NUCLEOTIDE SEQUENCE [LARGE SCALE GENOMIC DNA]</scope>
    <source>
        <strain evidence="1">TM-1</strain>
    </source>
</reference>
<protein>
    <submittedName>
        <fullName evidence="1">Serine/threonine protein kinase-like protein</fullName>
    </submittedName>
</protein>
<dbReference type="SUPFAM" id="SSF49879">
    <property type="entry name" value="SMAD/FHA domain"/>
    <property type="match status" value="1"/>
</dbReference>
<dbReference type="GO" id="GO:0004674">
    <property type="term" value="F:protein serine/threonine kinase activity"/>
    <property type="evidence" value="ECO:0007669"/>
    <property type="project" value="UniProtKB-KW"/>
</dbReference>
<keyword evidence="1" id="KW-0808">Transferase</keyword>
<sequence>MPAKVILKVTEGKFKGKEYVFNERTICIVGRGVDCYPRLPDDEDHRTISRHHCLFDIN</sequence>
<dbReference type="Gene3D" id="2.60.200.20">
    <property type="match status" value="1"/>
</dbReference>
<accession>A0A0F3GXD2</accession>
<evidence type="ECO:0000313" key="2">
    <source>
        <dbReference type="Proteomes" id="UP000033423"/>
    </source>
</evidence>
<gene>
    <name evidence="1" type="ORF">MBAV_002468</name>
</gene>
<keyword evidence="1" id="KW-0723">Serine/threonine-protein kinase</keyword>
<evidence type="ECO:0000313" key="1">
    <source>
        <dbReference type="EMBL" id="KJU85338.1"/>
    </source>
</evidence>
<dbReference type="Proteomes" id="UP000033423">
    <property type="component" value="Unassembled WGS sequence"/>
</dbReference>
<name>A0A0F3GXD2_9BACT</name>
<dbReference type="InterPro" id="IPR008984">
    <property type="entry name" value="SMAD_FHA_dom_sf"/>
</dbReference>
<keyword evidence="1" id="KW-0418">Kinase</keyword>
<proteinExistence type="predicted"/>